<protein>
    <submittedName>
        <fullName evidence="13">Outer membrane porin protein 32</fullName>
    </submittedName>
</protein>
<evidence type="ECO:0000313" key="14">
    <source>
        <dbReference type="Proteomes" id="UP000494115"/>
    </source>
</evidence>
<keyword evidence="11" id="KW-1133">Transmembrane helix</keyword>
<evidence type="ECO:0000256" key="1">
    <source>
        <dbReference type="ARBA" id="ARBA00004571"/>
    </source>
</evidence>
<dbReference type="RefSeq" id="WP_175107906.1">
    <property type="nucleotide sequence ID" value="NZ_CADIKM010000054.1"/>
</dbReference>
<feature type="transmembrane region" description="Helical" evidence="11">
    <location>
        <begin position="12"/>
        <end position="31"/>
    </location>
</feature>
<keyword evidence="3" id="KW-0813">Transport</keyword>
<organism evidence="13 14">
    <name type="scientific">Pararobbsia alpina</name>
    <dbReference type="NCBI Taxonomy" id="621374"/>
    <lineage>
        <taxon>Bacteria</taxon>
        <taxon>Pseudomonadati</taxon>
        <taxon>Pseudomonadota</taxon>
        <taxon>Betaproteobacteria</taxon>
        <taxon>Burkholderiales</taxon>
        <taxon>Burkholderiaceae</taxon>
        <taxon>Pararobbsia</taxon>
    </lineage>
</organism>
<keyword evidence="5 11" id="KW-0812">Transmembrane</keyword>
<dbReference type="EMBL" id="CADIKM010000054">
    <property type="protein sequence ID" value="CAB3803368.1"/>
    <property type="molecule type" value="Genomic_DNA"/>
</dbReference>
<name>A0A6S7DEP9_9BURK</name>
<feature type="domain" description="Porin" evidence="12">
    <location>
        <begin position="23"/>
        <end position="354"/>
    </location>
</feature>
<proteinExistence type="predicted"/>
<dbReference type="Pfam" id="PF13609">
    <property type="entry name" value="Porin_4"/>
    <property type="match status" value="1"/>
</dbReference>
<dbReference type="GO" id="GO:0009279">
    <property type="term" value="C:cell outer membrane"/>
    <property type="evidence" value="ECO:0007669"/>
    <property type="project" value="UniProtKB-SubCell"/>
</dbReference>
<dbReference type="SUPFAM" id="SSF56935">
    <property type="entry name" value="Porins"/>
    <property type="match status" value="1"/>
</dbReference>
<comment type="subunit">
    <text evidence="2">Homotrimer.</text>
</comment>
<keyword evidence="9 11" id="KW-0472">Membrane</keyword>
<evidence type="ECO:0000256" key="8">
    <source>
        <dbReference type="ARBA" id="ARBA00023114"/>
    </source>
</evidence>
<keyword evidence="7" id="KW-0406">Ion transport</keyword>
<dbReference type="InterPro" id="IPR033900">
    <property type="entry name" value="Gram_neg_porin_domain"/>
</dbReference>
<dbReference type="InterPro" id="IPR050298">
    <property type="entry name" value="Gram-neg_bact_OMP"/>
</dbReference>
<dbReference type="GO" id="GO:0015288">
    <property type="term" value="F:porin activity"/>
    <property type="evidence" value="ECO:0007669"/>
    <property type="project" value="UniProtKB-KW"/>
</dbReference>
<evidence type="ECO:0000256" key="4">
    <source>
        <dbReference type="ARBA" id="ARBA00022452"/>
    </source>
</evidence>
<dbReference type="AlphaFoldDB" id="A0A6S7DEP9"/>
<dbReference type="PANTHER" id="PTHR34501">
    <property type="entry name" value="PROTEIN YDDL-RELATED"/>
    <property type="match status" value="1"/>
</dbReference>
<gene>
    <name evidence="13" type="ORF">LMG28138_05340</name>
</gene>
<dbReference type="InterPro" id="IPR023614">
    <property type="entry name" value="Porin_dom_sf"/>
</dbReference>
<dbReference type="PANTHER" id="PTHR34501:SF9">
    <property type="entry name" value="MAJOR OUTER MEMBRANE PROTEIN P.IA"/>
    <property type="match status" value="1"/>
</dbReference>
<evidence type="ECO:0000256" key="3">
    <source>
        <dbReference type="ARBA" id="ARBA00022448"/>
    </source>
</evidence>
<comment type="subcellular location">
    <subcellularLocation>
        <location evidence="1">Cell outer membrane</location>
        <topology evidence="1">Multi-pass membrane protein</topology>
    </subcellularLocation>
</comment>
<evidence type="ECO:0000256" key="6">
    <source>
        <dbReference type="ARBA" id="ARBA00022729"/>
    </source>
</evidence>
<dbReference type="CDD" id="cd00342">
    <property type="entry name" value="gram_neg_porins"/>
    <property type="match status" value="1"/>
</dbReference>
<evidence type="ECO:0000313" key="13">
    <source>
        <dbReference type="EMBL" id="CAB3803368.1"/>
    </source>
</evidence>
<sequence length="369" mass="39790">MSRTTRRPQCLSNITFALHIVVSAITAFSIAEPAHAQSSLQLVGQVDDWAGVQKLPSKPMAWEDGGGGMSESYFALHGKEDLGSNWSTVFALEAFFQPQNGQSGRFTGDSFFSRDAYFGIDSPYGTLTFGRITTPLFISTILFNPFVDSYTFSPMIFQTYLGQGTYPSYATDQGVIGDSGWNNAVSYATPNFAGLSGTFIYAFGGTPGEAGAHKSSAQLLFSNGPVGATVVYQYVNFNSQPLDLNDPSATSTVPGLRSQKVFQTGLTYDFQVVKLFGQYMRTANAVEGGDYDVNTVQAGVTVPISLGSLMASYVRSTDSGGMQQHRNTWAVGYDYPLSPHTDVYAAFMHDEFNGESPGETAGVGMRAKF</sequence>
<keyword evidence="4" id="KW-1134">Transmembrane beta strand</keyword>
<keyword evidence="8" id="KW-0626">Porin</keyword>
<dbReference type="Gene3D" id="2.40.160.10">
    <property type="entry name" value="Porin"/>
    <property type="match status" value="1"/>
</dbReference>
<keyword evidence="14" id="KW-1185">Reference proteome</keyword>
<dbReference type="Proteomes" id="UP000494115">
    <property type="component" value="Unassembled WGS sequence"/>
</dbReference>
<keyword evidence="6" id="KW-0732">Signal</keyword>
<dbReference type="GO" id="GO:0046930">
    <property type="term" value="C:pore complex"/>
    <property type="evidence" value="ECO:0007669"/>
    <property type="project" value="UniProtKB-KW"/>
</dbReference>
<evidence type="ECO:0000256" key="7">
    <source>
        <dbReference type="ARBA" id="ARBA00023065"/>
    </source>
</evidence>
<evidence type="ECO:0000256" key="11">
    <source>
        <dbReference type="SAM" id="Phobius"/>
    </source>
</evidence>
<dbReference type="GO" id="GO:0006811">
    <property type="term" value="P:monoatomic ion transport"/>
    <property type="evidence" value="ECO:0007669"/>
    <property type="project" value="UniProtKB-KW"/>
</dbReference>
<keyword evidence="10" id="KW-0998">Cell outer membrane</keyword>
<evidence type="ECO:0000256" key="2">
    <source>
        <dbReference type="ARBA" id="ARBA00011233"/>
    </source>
</evidence>
<evidence type="ECO:0000259" key="12">
    <source>
        <dbReference type="Pfam" id="PF13609"/>
    </source>
</evidence>
<reference evidence="13 14" key="1">
    <citation type="submission" date="2020-04" db="EMBL/GenBank/DDBJ databases">
        <authorList>
            <person name="De Canck E."/>
        </authorList>
    </citation>
    <scope>NUCLEOTIDE SEQUENCE [LARGE SCALE GENOMIC DNA]</scope>
    <source>
        <strain evidence="13 14">LMG 28138</strain>
    </source>
</reference>
<accession>A0A6S7DEP9</accession>
<evidence type="ECO:0000256" key="5">
    <source>
        <dbReference type="ARBA" id="ARBA00022692"/>
    </source>
</evidence>
<evidence type="ECO:0000256" key="9">
    <source>
        <dbReference type="ARBA" id="ARBA00023136"/>
    </source>
</evidence>
<evidence type="ECO:0000256" key="10">
    <source>
        <dbReference type="ARBA" id="ARBA00023237"/>
    </source>
</evidence>